<dbReference type="Gene3D" id="3.40.640.10">
    <property type="entry name" value="Type I PLP-dependent aspartate aminotransferase-like (Major domain)"/>
    <property type="match status" value="1"/>
</dbReference>
<dbReference type="Pfam" id="PF00266">
    <property type="entry name" value="Aminotran_5"/>
    <property type="match status" value="1"/>
</dbReference>
<dbReference type="GO" id="GO:0005777">
    <property type="term" value="C:peroxisome"/>
    <property type="evidence" value="ECO:0007669"/>
    <property type="project" value="TreeGrafter"/>
</dbReference>
<dbReference type="InterPro" id="IPR000192">
    <property type="entry name" value="Aminotrans_V_dom"/>
</dbReference>
<accession>A0A484H7N2</accession>
<keyword evidence="4" id="KW-0670">Pyruvate</keyword>
<dbReference type="GO" id="GO:0019265">
    <property type="term" value="P:glycine biosynthetic process, by transamination of glyoxylate"/>
    <property type="evidence" value="ECO:0007669"/>
    <property type="project" value="TreeGrafter"/>
</dbReference>
<dbReference type="GO" id="GO:0008453">
    <property type="term" value="F:alanine-glyoxylate transaminase activity"/>
    <property type="evidence" value="ECO:0007669"/>
    <property type="project" value="UniProtKB-EC"/>
</dbReference>
<name>A0A484H7N2_9ZZZZ</name>
<dbReference type="InterPro" id="IPR015421">
    <property type="entry name" value="PyrdxlP-dep_Trfase_major"/>
</dbReference>
<dbReference type="PANTHER" id="PTHR21152:SF40">
    <property type="entry name" value="ALANINE--GLYOXYLATE AMINOTRANSFERASE"/>
    <property type="match status" value="1"/>
</dbReference>
<keyword evidence="4" id="KW-0032">Aminotransferase</keyword>
<dbReference type="InterPro" id="IPR015424">
    <property type="entry name" value="PyrdxlP-dep_Trfase"/>
</dbReference>
<dbReference type="EMBL" id="LR026963">
    <property type="protein sequence ID" value="VBB69515.1"/>
    <property type="molecule type" value="Genomic_DNA"/>
</dbReference>
<protein>
    <submittedName>
        <fullName evidence="4">Serine--pyruvate aminotransferase / L-alanine:glyoxylate aminotransferase</fullName>
        <ecNumber evidence="4">2.6.1.44</ecNumber>
        <ecNumber evidence="4">2.6.1.51</ecNumber>
    </submittedName>
</protein>
<evidence type="ECO:0000256" key="2">
    <source>
        <dbReference type="ARBA" id="ARBA00022898"/>
    </source>
</evidence>
<keyword evidence="4" id="KW-0808">Transferase</keyword>
<comment type="cofactor">
    <cofactor evidence="1">
        <name>pyridoxal 5'-phosphate</name>
        <dbReference type="ChEBI" id="CHEBI:597326"/>
    </cofactor>
</comment>
<dbReference type="EC" id="2.6.1.44" evidence="4"/>
<dbReference type="GO" id="GO:0004760">
    <property type="term" value="F:L-serine-pyruvate transaminase activity"/>
    <property type="evidence" value="ECO:0007669"/>
    <property type="project" value="UniProtKB-EC"/>
</dbReference>
<gene>
    <name evidence="4" type="ORF">RIEGSTA812A_PEG_988</name>
</gene>
<keyword evidence="2" id="KW-0663">Pyridoxal phosphate</keyword>
<reference evidence="4" key="1">
    <citation type="submission" date="2018-10" db="EMBL/GenBank/DDBJ databases">
        <authorList>
            <person name="Gruber-Vodicka H."/>
            <person name="Jaeckle O."/>
        </authorList>
    </citation>
    <scope>NUCLEOTIDE SEQUENCE</scope>
</reference>
<feature type="domain" description="Aminotransferase class V" evidence="3">
    <location>
        <begin position="3"/>
        <end position="67"/>
    </location>
</feature>
<dbReference type="PANTHER" id="PTHR21152">
    <property type="entry name" value="AMINOTRANSFERASE CLASS V"/>
    <property type="match status" value="1"/>
</dbReference>
<dbReference type="AlphaFoldDB" id="A0A484H7N2"/>
<evidence type="ECO:0000256" key="1">
    <source>
        <dbReference type="ARBA" id="ARBA00001933"/>
    </source>
</evidence>
<organism evidence="4">
    <name type="scientific">invertebrate metagenome</name>
    <dbReference type="NCBI Taxonomy" id="1711999"/>
    <lineage>
        <taxon>unclassified sequences</taxon>
        <taxon>metagenomes</taxon>
        <taxon>organismal metagenomes</taxon>
    </lineage>
</organism>
<proteinExistence type="predicted"/>
<dbReference type="EC" id="2.6.1.51" evidence="4"/>
<evidence type="ECO:0000259" key="3">
    <source>
        <dbReference type="Pfam" id="PF00266"/>
    </source>
</evidence>
<evidence type="ECO:0000313" key="4">
    <source>
        <dbReference type="EMBL" id="VBB69515.1"/>
    </source>
</evidence>
<dbReference type="SUPFAM" id="SSF53383">
    <property type="entry name" value="PLP-dependent transferases"/>
    <property type="match status" value="1"/>
</dbReference>
<sequence length="90" mass="9202">MSDAAALCQLARTHGALSIVDVVTSLGGAPVLVDTWGADAVYGGSQKCLSCTPGLALVTLSPRCSSQGPSAQSAKLVSGSYARHDLLERW</sequence>